<dbReference type="AlphaFoldDB" id="A0A5N0YP61"/>
<sequence>MHENFFSNLCEFRIISEGFVSAPTVYSFLKNEIKVFLTFVPRSTRFFRLNISSDPFLQLL</sequence>
<protein>
    <submittedName>
        <fullName evidence="1">Uncharacterized protein</fullName>
    </submittedName>
</protein>
<accession>A0A5N0YP61</accession>
<organism evidence="1 2">
    <name type="scientific">Enterococcus durans</name>
    <dbReference type="NCBI Taxonomy" id="53345"/>
    <lineage>
        <taxon>Bacteria</taxon>
        <taxon>Bacillati</taxon>
        <taxon>Bacillota</taxon>
        <taxon>Bacilli</taxon>
        <taxon>Lactobacillales</taxon>
        <taxon>Enterococcaceae</taxon>
        <taxon>Enterococcus</taxon>
    </lineage>
</organism>
<comment type="caution">
    <text evidence="1">The sequence shown here is derived from an EMBL/GenBank/DDBJ whole genome shotgun (WGS) entry which is preliminary data.</text>
</comment>
<dbReference type="EMBL" id="VYUT01000014">
    <property type="protein sequence ID" value="KAA9204790.1"/>
    <property type="molecule type" value="Genomic_DNA"/>
</dbReference>
<evidence type="ECO:0000313" key="2">
    <source>
        <dbReference type="Proteomes" id="UP000326078"/>
    </source>
</evidence>
<name>A0A5N0YP61_9ENTE</name>
<evidence type="ECO:0000313" key="1">
    <source>
        <dbReference type="EMBL" id="KAA9204790.1"/>
    </source>
</evidence>
<gene>
    <name evidence="1" type="ORF">F6X95_10295</name>
</gene>
<dbReference type="Proteomes" id="UP000326078">
    <property type="component" value="Unassembled WGS sequence"/>
</dbReference>
<reference evidence="1 2" key="1">
    <citation type="submission" date="2019-09" db="EMBL/GenBank/DDBJ databases">
        <title>Vancomyinc resistant enterococci isolated from farm animals in Switzerland.</title>
        <authorList>
            <person name="Stevens M.J.A."/>
            <person name="Stephan R."/>
            <person name="Morach M."/>
            <person name="Nuesch-Inderbinen M."/>
        </authorList>
    </citation>
    <scope>NUCLEOTIDE SEQUENCE [LARGE SCALE GENOMIC DNA]</scope>
    <source>
        <strain evidence="1 2">GH27</strain>
    </source>
</reference>
<proteinExistence type="predicted"/>